<protein>
    <submittedName>
        <fullName evidence="8">Uncharacterized protein</fullName>
    </submittedName>
</protein>
<evidence type="ECO:0000256" key="4">
    <source>
        <dbReference type="ARBA" id="ARBA00022989"/>
    </source>
</evidence>
<keyword evidence="5" id="KW-0129">CBS domain</keyword>
<dbReference type="Proteomes" id="UP000826234">
    <property type="component" value="Unassembled WGS sequence"/>
</dbReference>
<gene>
    <name evidence="8" type="ORF">JD844_016255</name>
</gene>
<keyword evidence="2 7" id="KW-0812">Transmembrane</keyword>
<dbReference type="SUPFAM" id="SSF81340">
    <property type="entry name" value="Clc chloride channel"/>
    <property type="match status" value="1"/>
</dbReference>
<accession>A0ABQ7SKD4</accession>
<evidence type="ECO:0000256" key="2">
    <source>
        <dbReference type="ARBA" id="ARBA00022692"/>
    </source>
</evidence>
<sequence>MAAISTLGEQPGIGQQQATGIEECASEGVKNLLDMSILAFIPAIFLGVLGGLLGALFVFLNIKINKIRMWFFSRIPKTSHRRAMKLLEAVLVLVLTLTATVYLPYFFHCTPVNNLPTFDLDSKLQNVSQVRWQVSEYNCPPATIQNGPDAVKYFNQTFNEGKAK</sequence>
<evidence type="ECO:0000256" key="1">
    <source>
        <dbReference type="ARBA" id="ARBA00004141"/>
    </source>
</evidence>
<proteinExistence type="predicted"/>
<feature type="transmembrane region" description="Helical" evidence="7">
    <location>
        <begin position="37"/>
        <end position="62"/>
    </location>
</feature>
<evidence type="ECO:0000256" key="7">
    <source>
        <dbReference type="SAM" id="Phobius"/>
    </source>
</evidence>
<evidence type="ECO:0000256" key="6">
    <source>
        <dbReference type="ARBA" id="ARBA00023136"/>
    </source>
</evidence>
<dbReference type="InterPro" id="IPR001807">
    <property type="entry name" value="ClC"/>
</dbReference>
<dbReference type="Gene3D" id="1.10.3080.10">
    <property type="entry name" value="Clc chloride channel"/>
    <property type="match status" value="1"/>
</dbReference>
<comment type="caution">
    <text evidence="8">The sequence shown here is derived from an EMBL/GenBank/DDBJ whole genome shotgun (WGS) entry which is preliminary data.</text>
</comment>
<name>A0ABQ7SKD4_PHRPL</name>
<evidence type="ECO:0000313" key="8">
    <source>
        <dbReference type="EMBL" id="KAH0617732.1"/>
    </source>
</evidence>
<comment type="subcellular location">
    <subcellularLocation>
        <location evidence="1">Membrane</location>
        <topology evidence="1">Multi-pass membrane protein</topology>
    </subcellularLocation>
</comment>
<dbReference type="PANTHER" id="PTHR11689">
    <property type="entry name" value="CHLORIDE CHANNEL PROTEIN CLC FAMILY MEMBER"/>
    <property type="match status" value="1"/>
</dbReference>
<reference evidence="8 9" key="1">
    <citation type="journal article" date="2022" name="Gigascience">
        <title>A chromosome-level genome assembly and annotation of the desert horned lizard, Phrynosoma platyrhinos, provides insight into chromosomal rearrangements among reptiles.</title>
        <authorList>
            <person name="Koochekian N."/>
            <person name="Ascanio A."/>
            <person name="Farleigh K."/>
            <person name="Card D.C."/>
            <person name="Schield D.R."/>
            <person name="Castoe T.A."/>
            <person name="Jezkova T."/>
        </authorList>
    </citation>
    <scope>NUCLEOTIDE SEQUENCE [LARGE SCALE GENOMIC DNA]</scope>
    <source>
        <strain evidence="8">NK-2021</strain>
    </source>
</reference>
<dbReference type="InterPro" id="IPR014743">
    <property type="entry name" value="Cl-channel_core"/>
</dbReference>
<evidence type="ECO:0000256" key="3">
    <source>
        <dbReference type="ARBA" id="ARBA00022737"/>
    </source>
</evidence>
<keyword evidence="9" id="KW-1185">Reference proteome</keyword>
<dbReference type="PANTHER" id="PTHR11689:SF89">
    <property type="entry name" value="CHLORIDE CHANNEL PROTEIN"/>
    <property type="match status" value="1"/>
</dbReference>
<keyword evidence="4 7" id="KW-1133">Transmembrane helix</keyword>
<evidence type="ECO:0000256" key="5">
    <source>
        <dbReference type="ARBA" id="ARBA00023122"/>
    </source>
</evidence>
<feature type="transmembrane region" description="Helical" evidence="7">
    <location>
        <begin position="83"/>
        <end position="107"/>
    </location>
</feature>
<evidence type="ECO:0000313" key="9">
    <source>
        <dbReference type="Proteomes" id="UP000826234"/>
    </source>
</evidence>
<dbReference type="InterPro" id="IPR051280">
    <property type="entry name" value="Cl-channel/antiporter"/>
</dbReference>
<organism evidence="8 9">
    <name type="scientific">Phrynosoma platyrhinos</name>
    <name type="common">Desert horned lizard</name>
    <dbReference type="NCBI Taxonomy" id="52577"/>
    <lineage>
        <taxon>Eukaryota</taxon>
        <taxon>Metazoa</taxon>
        <taxon>Chordata</taxon>
        <taxon>Craniata</taxon>
        <taxon>Vertebrata</taxon>
        <taxon>Euteleostomi</taxon>
        <taxon>Lepidosauria</taxon>
        <taxon>Squamata</taxon>
        <taxon>Bifurcata</taxon>
        <taxon>Unidentata</taxon>
        <taxon>Episquamata</taxon>
        <taxon>Toxicofera</taxon>
        <taxon>Iguania</taxon>
        <taxon>Phrynosomatidae</taxon>
        <taxon>Phrynosomatinae</taxon>
        <taxon>Phrynosoma</taxon>
    </lineage>
</organism>
<keyword evidence="3" id="KW-0677">Repeat</keyword>
<dbReference type="Pfam" id="PF00654">
    <property type="entry name" value="Voltage_CLC"/>
    <property type="match status" value="1"/>
</dbReference>
<dbReference type="EMBL" id="JAIPUX010005289">
    <property type="protein sequence ID" value="KAH0617732.1"/>
    <property type="molecule type" value="Genomic_DNA"/>
</dbReference>
<keyword evidence="6 7" id="KW-0472">Membrane</keyword>